<proteinExistence type="predicted"/>
<feature type="region of interest" description="Disordered" evidence="1">
    <location>
        <begin position="101"/>
        <end position="192"/>
    </location>
</feature>
<sequence>MTRSRPSRTRSMWPTPRASVAGNHVPPGRAEGSTDQRECHGAETTRAGVLRWGLSRPDDELAKHQRKPAAMLGVPAMGSQGRVPTECMKQRARGRLELSTGRDLRARRAEQGRGCAQADRGRDDQSVGEFDGGRHGAQGGQTPGRAAKGNFTPWERAERNGLREERAGRERVQGEKSSAREELATGTRRAGRGTAAMEMHCEGEKQGHAGAVDRALVRAGDGEGICKLQEELQLPGRTPGSLGHGDELGEMGKTGPPASRSTGGTTMAGAGAVGRAACRGVPWLGPGAWELELHGREMGAGKISAREMSTQMQLPYLSRG</sequence>
<feature type="compositionally biased region" description="Basic and acidic residues" evidence="1">
    <location>
        <begin position="155"/>
        <end position="183"/>
    </location>
</feature>
<accession>A0A3L6FM05</accession>
<evidence type="ECO:0000256" key="1">
    <source>
        <dbReference type="SAM" id="MobiDB-lite"/>
    </source>
</evidence>
<comment type="caution">
    <text evidence="2">The sequence shown here is derived from an EMBL/GenBank/DDBJ whole genome shotgun (WGS) entry which is preliminary data.</text>
</comment>
<feature type="region of interest" description="Disordered" evidence="1">
    <location>
        <begin position="235"/>
        <end position="268"/>
    </location>
</feature>
<feature type="region of interest" description="Disordered" evidence="1">
    <location>
        <begin position="1"/>
        <end position="87"/>
    </location>
</feature>
<dbReference type="EMBL" id="NCVQ01000004">
    <property type="protein sequence ID" value="PWZ33860.1"/>
    <property type="molecule type" value="Genomic_DNA"/>
</dbReference>
<feature type="compositionally biased region" description="Basic and acidic residues" evidence="1">
    <location>
        <begin position="101"/>
        <end position="111"/>
    </location>
</feature>
<feature type="compositionally biased region" description="Basic and acidic residues" evidence="1">
    <location>
        <begin position="32"/>
        <end position="43"/>
    </location>
</feature>
<reference evidence="2 3" key="1">
    <citation type="journal article" date="2018" name="Nat. Genet.">
        <title>Extensive intraspecific gene order and gene structural variations between Mo17 and other maize genomes.</title>
        <authorList>
            <person name="Sun S."/>
            <person name="Zhou Y."/>
            <person name="Chen J."/>
            <person name="Shi J."/>
            <person name="Zhao H."/>
            <person name="Zhao H."/>
            <person name="Song W."/>
            <person name="Zhang M."/>
            <person name="Cui Y."/>
            <person name="Dong X."/>
            <person name="Liu H."/>
            <person name="Ma X."/>
            <person name="Jiao Y."/>
            <person name="Wang B."/>
            <person name="Wei X."/>
            <person name="Stein J.C."/>
            <person name="Glaubitz J.C."/>
            <person name="Lu F."/>
            <person name="Yu G."/>
            <person name="Liang C."/>
            <person name="Fengler K."/>
            <person name="Li B."/>
            <person name="Rafalski A."/>
            <person name="Schnable P.S."/>
            <person name="Ware D.H."/>
            <person name="Buckler E.S."/>
            <person name="Lai J."/>
        </authorList>
    </citation>
    <scope>NUCLEOTIDE SEQUENCE [LARGE SCALE GENOMIC DNA]</scope>
    <source>
        <strain evidence="3">cv. Missouri 17</strain>
        <tissue evidence="2">Seedling</tissue>
    </source>
</reference>
<feature type="compositionally biased region" description="Low complexity" evidence="1">
    <location>
        <begin position="258"/>
        <end position="268"/>
    </location>
</feature>
<dbReference type="Proteomes" id="UP000251960">
    <property type="component" value="Chromosome 3"/>
</dbReference>
<evidence type="ECO:0000313" key="3">
    <source>
        <dbReference type="Proteomes" id="UP000251960"/>
    </source>
</evidence>
<organism evidence="2 3">
    <name type="scientific">Zea mays</name>
    <name type="common">Maize</name>
    <dbReference type="NCBI Taxonomy" id="4577"/>
    <lineage>
        <taxon>Eukaryota</taxon>
        <taxon>Viridiplantae</taxon>
        <taxon>Streptophyta</taxon>
        <taxon>Embryophyta</taxon>
        <taxon>Tracheophyta</taxon>
        <taxon>Spermatophyta</taxon>
        <taxon>Magnoliopsida</taxon>
        <taxon>Liliopsida</taxon>
        <taxon>Poales</taxon>
        <taxon>Poaceae</taxon>
        <taxon>PACMAD clade</taxon>
        <taxon>Panicoideae</taxon>
        <taxon>Andropogonodae</taxon>
        <taxon>Andropogoneae</taxon>
        <taxon>Tripsacinae</taxon>
        <taxon>Zea</taxon>
    </lineage>
</organism>
<dbReference type="AlphaFoldDB" id="A0A3L6FM05"/>
<evidence type="ECO:0000313" key="2">
    <source>
        <dbReference type="EMBL" id="PWZ33860.1"/>
    </source>
</evidence>
<protein>
    <submittedName>
        <fullName evidence="2">Uncharacterized protein</fullName>
    </submittedName>
</protein>
<gene>
    <name evidence="2" type="ORF">Zm00014a_023402</name>
</gene>
<name>A0A3L6FM05_MAIZE</name>